<reference evidence="3" key="1">
    <citation type="journal article" date="2019" name="Int. J. Syst. Evol. Microbiol.">
        <title>The Global Catalogue of Microorganisms (GCM) 10K type strain sequencing project: providing services to taxonomists for standard genome sequencing and annotation.</title>
        <authorList>
            <consortium name="The Broad Institute Genomics Platform"/>
            <consortium name="The Broad Institute Genome Sequencing Center for Infectious Disease"/>
            <person name="Wu L."/>
            <person name="Ma J."/>
        </authorList>
    </citation>
    <scope>NUCLEOTIDE SEQUENCE [LARGE SCALE GENOMIC DNA]</scope>
    <source>
        <strain evidence="3">ZS-35-S2</strain>
    </source>
</reference>
<feature type="signal peptide" evidence="1">
    <location>
        <begin position="1"/>
        <end position="29"/>
    </location>
</feature>
<dbReference type="RefSeq" id="WP_377420245.1">
    <property type="nucleotide sequence ID" value="NZ_JBHSPR010000008.1"/>
</dbReference>
<proteinExistence type="predicted"/>
<keyword evidence="1" id="KW-0732">Signal</keyword>
<comment type="caution">
    <text evidence="2">The sequence shown here is derived from an EMBL/GenBank/DDBJ whole genome shotgun (WGS) entry which is preliminary data.</text>
</comment>
<evidence type="ECO:0000313" key="3">
    <source>
        <dbReference type="Proteomes" id="UP001596203"/>
    </source>
</evidence>
<gene>
    <name evidence="2" type="ORF">ACFP2T_10635</name>
</gene>
<organism evidence="2 3">
    <name type="scientific">Plantactinospora solaniradicis</name>
    <dbReference type="NCBI Taxonomy" id="1723736"/>
    <lineage>
        <taxon>Bacteria</taxon>
        <taxon>Bacillati</taxon>
        <taxon>Actinomycetota</taxon>
        <taxon>Actinomycetes</taxon>
        <taxon>Micromonosporales</taxon>
        <taxon>Micromonosporaceae</taxon>
        <taxon>Plantactinospora</taxon>
    </lineage>
</organism>
<sequence length="295" mass="30124">MRRFVAAFGLTIVVGLAGVLLTGPAPAYAAVTGATIRSEQTEFSATTPKVAIARCPEGKRVTGGFGRVTGDPRHVVLTRMEPVHTNNLDRFEVAAAADETDPTGQWAVTAVAICADPLPDQQILSFTVDAPPGTSARQAFAACPGGLNMIGSGGRITGGQGEVDLSRTGPVLDTQSTRSTASGQADSTGFAGAWSVTAFVVCARVAASEVAQPANDSDLDSEPQKAVEVNCPPGMFVTGGGGQSVNGGSGNLVIQSIMPEALPGAIPGDRATLTVRENTPVDRAWLARGRVHCAA</sequence>
<accession>A0ABW1K4I9</accession>
<name>A0ABW1K4I9_9ACTN</name>
<protein>
    <recommendedName>
        <fullName evidence="4">Septum formation-related domain-containing protein</fullName>
    </recommendedName>
</protein>
<evidence type="ECO:0000256" key="1">
    <source>
        <dbReference type="SAM" id="SignalP"/>
    </source>
</evidence>
<evidence type="ECO:0008006" key="4">
    <source>
        <dbReference type="Google" id="ProtNLM"/>
    </source>
</evidence>
<feature type="chain" id="PRO_5045299287" description="Septum formation-related domain-containing protein" evidence="1">
    <location>
        <begin position="30"/>
        <end position="295"/>
    </location>
</feature>
<dbReference type="EMBL" id="JBHSPR010000008">
    <property type="protein sequence ID" value="MFC6016656.1"/>
    <property type="molecule type" value="Genomic_DNA"/>
</dbReference>
<dbReference type="Proteomes" id="UP001596203">
    <property type="component" value="Unassembled WGS sequence"/>
</dbReference>
<evidence type="ECO:0000313" key="2">
    <source>
        <dbReference type="EMBL" id="MFC6016656.1"/>
    </source>
</evidence>
<keyword evidence="3" id="KW-1185">Reference proteome</keyword>